<proteinExistence type="predicted"/>
<keyword evidence="3" id="KW-0732">Signal</keyword>
<protein>
    <submittedName>
        <fullName evidence="5">PEGA domain-containing protein</fullName>
    </submittedName>
</protein>
<reference evidence="5 6" key="1">
    <citation type="submission" date="2022-11" db="EMBL/GenBank/DDBJ databases">
        <title>Minimal conservation of predation-associated metabolite biosynthetic gene clusters underscores biosynthetic potential of Myxococcota including descriptions for ten novel species: Archangium lansinium sp. nov., Myxococcus landrumus sp. nov., Nannocystis bai.</title>
        <authorList>
            <person name="Ahearne A."/>
            <person name="Stevens C."/>
            <person name="Phillips K."/>
        </authorList>
    </citation>
    <scope>NUCLEOTIDE SEQUENCE [LARGE SCALE GENOMIC DNA]</scope>
    <source>
        <strain evidence="5 6">MIWBW</strain>
    </source>
</reference>
<dbReference type="Pfam" id="PF08308">
    <property type="entry name" value="PEGA"/>
    <property type="match status" value="1"/>
</dbReference>
<gene>
    <name evidence="5" type="ORF">OV287_17610</name>
</gene>
<feature type="transmembrane region" description="Helical" evidence="2">
    <location>
        <begin position="454"/>
        <end position="473"/>
    </location>
</feature>
<feature type="region of interest" description="Disordered" evidence="1">
    <location>
        <begin position="19"/>
        <end position="78"/>
    </location>
</feature>
<feature type="domain" description="PEGA" evidence="4">
    <location>
        <begin position="272"/>
        <end position="320"/>
    </location>
</feature>
<feature type="signal peptide" evidence="3">
    <location>
        <begin position="1"/>
        <end position="24"/>
    </location>
</feature>
<sequence length="491" mass="51488">MRLKTPLALSLALLLGTASGVTEAAPRRGSSTSARKAKKKKKTPAAEQSAPAPVATDTPDTPDTPAAPDDEEPAQAADAPLAPQALEPTSVAPVEPAPVEPAPVAPLAPPAWAGSVAVLAIPANPNASASATRIETDLRNALGAQTDVRLVDLAALFPPPPPASLQQGDALFDEGKELYDNLDPEAAAKKFAEAAAFYGRYPTETKPERLARVYIFLGASRLLNGDAAGAQESFTRAQLLAPTLQPESELFGQDVQEAFNTAKVALSSQPRGTLAINSVPSGAQVRVRGEGLGTTPLKDVELAPGAHPVVLTLPGYAPYGVFQQVAPSQRAELSPMLEPTPGLASAHNLAANVSSSRALTSDTLPPGVAELSEKLGARYVVLARVEENREGRTEAVLYAWDVQLKNRLRGVKLNPDEPREREAAIRQVHDFLTGKLVPDSSLPTALPALMKKPWFWATVSGVVVATTASILLASQPQRPLGVRLGNFGSGW</sequence>
<evidence type="ECO:0000256" key="3">
    <source>
        <dbReference type="SAM" id="SignalP"/>
    </source>
</evidence>
<evidence type="ECO:0000313" key="5">
    <source>
        <dbReference type="EMBL" id="MCY1076297.1"/>
    </source>
</evidence>
<keyword evidence="2" id="KW-0812">Transmembrane</keyword>
<name>A0ABT4A5P6_9BACT</name>
<comment type="caution">
    <text evidence="5">The sequence shown here is derived from an EMBL/GenBank/DDBJ whole genome shotgun (WGS) entry which is preliminary data.</text>
</comment>
<evidence type="ECO:0000259" key="4">
    <source>
        <dbReference type="Pfam" id="PF08308"/>
    </source>
</evidence>
<feature type="compositionally biased region" description="Low complexity" evidence="1">
    <location>
        <begin position="50"/>
        <end position="67"/>
    </location>
</feature>
<dbReference type="EMBL" id="JAPNKA010000001">
    <property type="protein sequence ID" value="MCY1076297.1"/>
    <property type="molecule type" value="Genomic_DNA"/>
</dbReference>
<evidence type="ECO:0000313" key="6">
    <source>
        <dbReference type="Proteomes" id="UP001207654"/>
    </source>
</evidence>
<accession>A0ABT4A5P6</accession>
<organism evidence="5 6">
    <name type="scientific">Archangium lansingense</name>
    <dbReference type="NCBI Taxonomy" id="2995310"/>
    <lineage>
        <taxon>Bacteria</taxon>
        <taxon>Pseudomonadati</taxon>
        <taxon>Myxococcota</taxon>
        <taxon>Myxococcia</taxon>
        <taxon>Myxococcales</taxon>
        <taxon>Cystobacterineae</taxon>
        <taxon>Archangiaceae</taxon>
        <taxon>Archangium</taxon>
    </lineage>
</organism>
<evidence type="ECO:0000256" key="1">
    <source>
        <dbReference type="SAM" id="MobiDB-lite"/>
    </source>
</evidence>
<dbReference type="Proteomes" id="UP001207654">
    <property type="component" value="Unassembled WGS sequence"/>
</dbReference>
<keyword evidence="2" id="KW-1133">Transmembrane helix</keyword>
<evidence type="ECO:0000256" key="2">
    <source>
        <dbReference type="SAM" id="Phobius"/>
    </source>
</evidence>
<feature type="chain" id="PRO_5046075341" evidence="3">
    <location>
        <begin position="25"/>
        <end position="491"/>
    </location>
</feature>
<dbReference type="RefSeq" id="WP_267535193.1">
    <property type="nucleotide sequence ID" value="NZ_JAPNKA010000001.1"/>
</dbReference>
<keyword evidence="6" id="KW-1185">Reference proteome</keyword>
<keyword evidence="2" id="KW-0472">Membrane</keyword>
<dbReference type="InterPro" id="IPR013229">
    <property type="entry name" value="PEGA"/>
</dbReference>